<dbReference type="InterPro" id="IPR029058">
    <property type="entry name" value="AB_hydrolase_fold"/>
</dbReference>
<comment type="similarity">
    <text evidence="1">Belongs to the peptidase S33 family.</text>
</comment>
<keyword evidence="2" id="KW-0378">Hydrolase</keyword>
<gene>
    <name evidence="3" type="ORF">PS862_03110</name>
</gene>
<dbReference type="AlphaFoldDB" id="A0A5E7KWE9"/>
<sequence>MIGYGATDSPAFLAALMLVHPGFAKWTYGADPRQSPTRDQVLDDITLYWLTNSAASAARLYWENMGRSPLSSAAQKTTEIALPVAVTVFPNDVYYPPESWAKRAYGHLIYFNQAKKGGHFAAWEQPQLFTEELRTAFRSLR</sequence>
<evidence type="ECO:0000256" key="2">
    <source>
        <dbReference type="ARBA" id="ARBA00022801"/>
    </source>
</evidence>
<organism evidence="3 4">
    <name type="scientific">Pseudomonas fluorescens</name>
    <dbReference type="NCBI Taxonomy" id="294"/>
    <lineage>
        <taxon>Bacteria</taxon>
        <taxon>Pseudomonadati</taxon>
        <taxon>Pseudomonadota</taxon>
        <taxon>Gammaproteobacteria</taxon>
        <taxon>Pseudomonadales</taxon>
        <taxon>Pseudomonadaceae</taxon>
        <taxon>Pseudomonas</taxon>
    </lineage>
</organism>
<accession>A0A5E7KWE9</accession>
<evidence type="ECO:0000313" key="3">
    <source>
        <dbReference type="EMBL" id="VVP06180.1"/>
    </source>
</evidence>
<evidence type="ECO:0000313" key="4">
    <source>
        <dbReference type="Proteomes" id="UP000385207"/>
    </source>
</evidence>
<proteinExistence type="inferred from homology"/>
<evidence type="ECO:0008006" key="5">
    <source>
        <dbReference type="Google" id="ProtNLM"/>
    </source>
</evidence>
<dbReference type="GO" id="GO:0097176">
    <property type="term" value="P:epoxide metabolic process"/>
    <property type="evidence" value="ECO:0007669"/>
    <property type="project" value="TreeGrafter"/>
</dbReference>
<reference evidence="3 4" key="1">
    <citation type="submission" date="2019-09" db="EMBL/GenBank/DDBJ databases">
        <authorList>
            <person name="Chandra G."/>
            <person name="Truman W A."/>
        </authorList>
    </citation>
    <scope>NUCLEOTIDE SEQUENCE [LARGE SCALE GENOMIC DNA]</scope>
    <source>
        <strain evidence="3">PS862</strain>
    </source>
</reference>
<dbReference type="RefSeq" id="WP_224790702.1">
    <property type="nucleotide sequence ID" value="NZ_CABVII010000013.1"/>
</dbReference>
<dbReference type="SUPFAM" id="SSF53474">
    <property type="entry name" value="alpha/beta-Hydrolases"/>
    <property type="match status" value="1"/>
</dbReference>
<dbReference type="PANTHER" id="PTHR21661:SF35">
    <property type="entry name" value="EPOXIDE HYDROLASE"/>
    <property type="match status" value="1"/>
</dbReference>
<dbReference type="Proteomes" id="UP000385207">
    <property type="component" value="Unassembled WGS sequence"/>
</dbReference>
<protein>
    <recommendedName>
        <fullName evidence="5">Epoxide hydrolase</fullName>
    </recommendedName>
</protein>
<dbReference type="Gene3D" id="3.40.50.1820">
    <property type="entry name" value="alpha/beta hydrolase"/>
    <property type="match status" value="1"/>
</dbReference>
<dbReference type="PANTHER" id="PTHR21661">
    <property type="entry name" value="EPOXIDE HYDROLASE 1-RELATED"/>
    <property type="match status" value="1"/>
</dbReference>
<evidence type="ECO:0000256" key="1">
    <source>
        <dbReference type="ARBA" id="ARBA00010088"/>
    </source>
</evidence>
<name>A0A5E7KWE9_PSEFL</name>
<dbReference type="GO" id="GO:0004301">
    <property type="term" value="F:epoxide hydrolase activity"/>
    <property type="evidence" value="ECO:0007669"/>
    <property type="project" value="TreeGrafter"/>
</dbReference>
<dbReference type="EMBL" id="CABVII010000013">
    <property type="protein sequence ID" value="VVP06180.1"/>
    <property type="molecule type" value="Genomic_DNA"/>
</dbReference>